<gene>
    <name evidence="1" type="ORF">JYU34_016725</name>
</gene>
<proteinExistence type="predicted"/>
<dbReference type="EMBL" id="JAHIBW010000022">
    <property type="protein sequence ID" value="KAG7299726.1"/>
    <property type="molecule type" value="Genomic_DNA"/>
</dbReference>
<accession>A0ABQ7Q3B0</accession>
<evidence type="ECO:0000313" key="2">
    <source>
        <dbReference type="Proteomes" id="UP000823941"/>
    </source>
</evidence>
<comment type="caution">
    <text evidence="1">The sequence shown here is derived from an EMBL/GenBank/DDBJ whole genome shotgun (WGS) entry which is preliminary data.</text>
</comment>
<organism evidence="1 2">
    <name type="scientific">Plutella xylostella</name>
    <name type="common">Diamondback moth</name>
    <name type="synonym">Plutella maculipennis</name>
    <dbReference type="NCBI Taxonomy" id="51655"/>
    <lineage>
        <taxon>Eukaryota</taxon>
        <taxon>Metazoa</taxon>
        <taxon>Ecdysozoa</taxon>
        <taxon>Arthropoda</taxon>
        <taxon>Hexapoda</taxon>
        <taxon>Insecta</taxon>
        <taxon>Pterygota</taxon>
        <taxon>Neoptera</taxon>
        <taxon>Endopterygota</taxon>
        <taxon>Lepidoptera</taxon>
        <taxon>Glossata</taxon>
        <taxon>Ditrysia</taxon>
        <taxon>Yponomeutoidea</taxon>
        <taxon>Plutellidae</taxon>
        <taxon>Plutella</taxon>
    </lineage>
</organism>
<dbReference type="Proteomes" id="UP000823941">
    <property type="component" value="Chromosome 22"/>
</dbReference>
<keyword evidence="2" id="KW-1185">Reference proteome</keyword>
<reference evidence="1 2" key="1">
    <citation type="submission" date="2021-06" db="EMBL/GenBank/DDBJ databases">
        <title>A haploid diamondback moth (Plutella xylostella L.) genome assembly resolves 31 chromosomes and identifies a diamide resistance mutation.</title>
        <authorList>
            <person name="Ward C.M."/>
            <person name="Perry K.D."/>
            <person name="Baker G."/>
            <person name="Powis K."/>
            <person name="Heckel D.G."/>
            <person name="Baxter S.W."/>
        </authorList>
    </citation>
    <scope>NUCLEOTIDE SEQUENCE [LARGE SCALE GENOMIC DNA]</scope>
    <source>
        <strain evidence="1 2">LV</strain>
        <tissue evidence="1">Single pupa</tissue>
    </source>
</reference>
<protein>
    <submittedName>
        <fullName evidence="1">Uncharacterized protein</fullName>
    </submittedName>
</protein>
<name>A0ABQ7Q3B0_PLUXY</name>
<evidence type="ECO:0000313" key="1">
    <source>
        <dbReference type="EMBL" id="KAG7299726.1"/>
    </source>
</evidence>
<sequence length="92" mass="10459">MPRSVLSSLRVRRRYQRAYTRVSARGVRGRAAVRRLQAVAAPPAALMPRSVLSSLRVRRRYQRASVRVSVRAACVGALLYAGYKLWPRRLLP</sequence>